<evidence type="ECO:0000313" key="1">
    <source>
        <dbReference type="EMBL" id="KIZ06531.1"/>
    </source>
</evidence>
<dbReference type="Pfam" id="PF04720">
    <property type="entry name" value="PDDEXK_6"/>
    <property type="match status" value="1"/>
</dbReference>
<dbReference type="STRING" id="145388.A0A0D2NQC0"/>
<dbReference type="RefSeq" id="XP_013905550.1">
    <property type="nucleotide sequence ID" value="XM_014050096.1"/>
</dbReference>
<dbReference type="OrthoDB" id="691424at2759"/>
<reference evidence="1 2" key="1">
    <citation type="journal article" date="2013" name="BMC Genomics">
        <title>Reconstruction of the lipid metabolism for the microalga Monoraphidium neglectum from its genome sequence reveals characteristics suitable for biofuel production.</title>
        <authorList>
            <person name="Bogen C."/>
            <person name="Al-Dilaimi A."/>
            <person name="Albersmeier A."/>
            <person name="Wichmann J."/>
            <person name="Grundmann M."/>
            <person name="Rupp O."/>
            <person name="Lauersen K.J."/>
            <person name="Blifernez-Klassen O."/>
            <person name="Kalinowski J."/>
            <person name="Goesmann A."/>
            <person name="Mussgnug J.H."/>
            <person name="Kruse O."/>
        </authorList>
    </citation>
    <scope>NUCLEOTIDE SEQUENCE [LARGE SCALE GENOMIC DNA]</scope>
    <source>
        <strain evidence="1 2">SAG 48.87</strain>
    </source>
</reference>
<proteinExistence type="predicted"/>
<dbReference type="GeneID" id="25731727"/>
<evidence type="ECO:0000313" key="2">
    <source>
        <dbReference type="Proteomes" id="UP000054498"/>
    </source>
</evidence>
<sequence>MASEMLFSLEEVAQTTSADQWQGRDLAIEATIIDIKEAIEDPAAPPAGRRALRALRRAVDELLPPRQQQQPQQPQLGDGLDELAEDLAELLEGAGARVAVRSPSQHDRSSAAAGGAAAAADAAAAAALPPAARVGRGVGKQSFVLRGRFIVVKGDSSGDAEGFIIDPCFKDVFTIAHATRGYARIVEALPEVFVGEASSLRRLVALLTAQAERSYAAQGMTTPPWRSYTAMTARWFPPKFTDTPVTPPASPLARLNSEDAARMALAAAREAAEGAMARLRLAGAAHAAAVQQQQQPLRQQAPARVVHGFHVGAAAGAPPRMTAAAM</sequence>
<dbReference type="EMBL" id="KK100360">
    <property type="protein sequence ID" value="KIZ06531.1"/>
    <property type="molecule type" value="Genomic_DNA"/>
</dbReference>
<dbReference type="InterPro" id="IPR006502">
    <property type="entry name" value="PDDEXK-like"/>
</dbReference>
<accession>A0A0D2NQC0</accession>
<dbReference type="PANTHER" id="PTHR31579:SF1">
    <property type="entry name" value="OS03G0796600 PROTEIN"/>
    <property type="match status" value="1"/>
</dbReference>
<dbReference type="Proteomes" id="UP000054498">
    <property type="component" value="Unassembled WGS sequence"/>
</dbReference>
<dbReference type="KEGG" id="mng:MNEG_1419"/>
<dbReference type="AlphaFoldDB" id="A0A0D2NQC0"/>
<protein>
    <submittedName>
        <fullName evidence="1">Uncharacterized protein</fullName>
    </submittedName>
</protein>
<keyword evidence="2" id="KW-1185">Reference proteome</keyword>
<name>A0A0D2NQC0_9CHLO</name>
<gene>
    <name evidence="1" type="ORF">MNEG_1419</name>
</gene>
<dbReference type="PANTHER" id="PTHR31579">
    <property type="entry name" value="OS03G0796600 PROTEIN"/>
    <property type="match status" value="1"/>
</dbReference>
<organism evidence="1 2">
    <name type="scientific">Monoraphidium neglectum</name>
    <dbReference type="NCBI Taxonomy" id="145388"/>
    <lineage>
        <taxon>Eukaryota</taxon>
        <taxon>Viridiplantae</taxon>
        <taxon>Chlorophyta</taxon>
        <taxon>core chlorophytes</taxon>
        <taxon>Chlorophyceae</taxon>
        <taxon>CS clade</taxon>
        <taxon>Sphaeropleales</taxon>
        <taxon>Selenastraceae</taxon>
        <taxon>Monoraphidium</taxon>
    </lineage>
</organism>